<dbReference type="InterPro" id="IPR027256">
    <property type="entry name" value="P-typ_ATPase_IB"/>
</dbReference>
<dbReference type="NCBIfam" id="TIGR01512">
    <property type="entry name" value="ATPase-IB2_Cd"/>
    <property type="match status" value="1"/>
</dbReference>
<feature type="transmembrane region" description="Helical" evidence="10">
    <location>
        <begin position="112"/>
        <end position="130"/>
    </location>
</feature>
<dbReference type="Gene3D" id="3.30.70.100">
    <property type="match status" value="1"/>
</dbReference>
<dbReference type="GO" id="GO:0019829">
    <property type="term" value="F:ATPase-coupled monoatomic cation transmembrane transporter activity"/>
    <property type="evidence" value="ECO:0007669"/>
    <property type="project" value="InterPro"/>
</dbReference>
<dbReference type="PROSITE" id="PS01229">
    <property type="entry name" value="COF_2"/>
    <property type="match status" value="1"/>
</dbReference>
<dbReference type="Pfam" id="PF00122">
    <property type="entry name" value="E1-E2_ATPase"/>
    <property type="match status" value="1"/>
</dbReference>
<evidence type="ECO:0000256" key="9">
    <source>
        <dbReference type="ARBA" id="ARBA00023136"/>
    </source>
</evidence>
<feature type="region of interest" description="Disordered" evidence="11">
    <location>
        <begin position="931"/>
        <end position="970"/>
    </location>
</feature>
<dbReference type="InterPro" id="IPR059000">
    <property type="entry name" value="ATPase_P-type_domA"/>
</dbReference>
<comment type="caution">
    <text evidence="13">The sequence shown here is derived from an EMBL/GenBank/DDBJ whole genome shotgun (WGS) entry which is preliminary data.</text>
</comment>
<evidence type="ECO:0000256" key="2">
    <source>
        <dbReference type="ARBA" id="ARBA00006024"/>
    </source>
</evidence>
<dbReference type="SFLD" id="SFLDG00002">
    <property type="entry name" value="C1.7:_P-type_atpase_like"/>
    <property type="match status" value="1"/>
</dbReference>
<dbReference type="FunFam" id="3.40.1110.10:FF:000043">
    <property type="entry name" value="Putative cadmium/zinc-transporting ATPase 3"/>
    <property type="match status" value="1"/>
</dbReference>
<evidence type="ECO:0000256" key="8">
    <source>
        <dbReference type="ARBA" id="ARBA00022989"/>
    </source>
</evidence>
<dbReference type="InterPro" id="IPR036412">
    <property type="entry name" value="HAD-like_sf"/>
</dbReference>
<dbReference type="CDD" id="cd00371">
    <property type="entry name" value="HMA"/>
    <property type="match status" value="1"/>
</dbReference>
<dbReference type="InterPro" id="IPR051014">
    <property type="entry name" value="Cation_Transport_ATPase_IB"/>
</dbReference>
<evidence type="ECO:0000256" key="7">
    <source>
        <dbReference type="ARBA" id="ARBA00022967"/>
    </source>
</evidence>
<dbReference type="InterPro" id="IPR001757">
    <property type="entry name" value="P_typ_ATPase"/>
</dbReference>
<reference evidence="13 14" key="1">
    <citation type="journal article" date="2020" name="IScience">
        <title>Genome Sequencing of the Endangered Kingdonia uniflora (Circaeasteraceae, Ranunculales) Reveals Potential Mechanisms of Evolutionary Specialization.</title>
        <authorList>
            <person name="Sun Y."/>
            <person name="Deng T."/>
            <person name="Zhang A."/>
            <person name="Moore M.J."/>
            <person name="Landis J.B."/>
            <person name="Lin N."/>
            <person name="Zhang H."/>
            <person name="Zhang X."/>
            <person name="Huang J."/>
            <person name="Zhang X."/>
            <person name="Sun H."/>
            <person name="Wang H."/>
        </authorList>
    </citation>
    <scope>NUCLEOTIDE SEQUENCE [LARGE SCALE GENOMIC DNA]</scope>
    <source>
        <strain evidence="13">TB1705</strain>
        <tissue evidence="13">Leaf</tissue>
    </source>
</reference>
<feature type="transmembrane region" description="Helical" evidence="10">
    <location>
        <begin position="670"/>
        <end position="692"/>
    </location>
</feature>
<evidence type="ECO:0000256" key="10">
    <source>
        <dbReference type="RuleBase" id="RU362081"/>
    </source>
</evidence>
<dbReference type="SFLD" id="SFLDS00003">
    <property type="entry name" value="Haloacid_Dehalogenase"/>
    <property type="match status" value="1"/>
</dbReference>
<dbReference type="Proteomes" id="UP000541444">
    <property type="component" value="Unassembled WGS sequence"/>
</dbReference>
<keyword evidence="3 10" id="KW-0812">Transmembrane</keyword>
<feature type="region of interest" description="Disordered" evidence="11">
    <location>
        <begin position="791"/>
        <end position="814"/>
    </location>
</feature>
<organism evidence="13 14">
    <name type="scientific">Kingdonia uniflora</name>
    <dbReference type="NCBI Taxonomy" id="39325"/>
    <lineage>
        <taxon>Eukaryota</taxon>
        <taxon>Viridiplantae</taxon>
        <taxon>Streptophyta</taxon>
        <taxon>Embryophyta</taxon>
        <taxon>Tracheophyta</taxon>
        <taxon>Spermatophyta</taxon>
        <taxon>Magnoliopsida</taxon>
        <taxon>Ranunculales</taxon>
        <taxon>Circaeasteraceae</taxon>
        <taxon>Kingdonia</taxon>
    </lineage>
</organism>
<dbReference type="GO" id="GO:0005524">
    <property type="term" value="F:ATP binding"/>
    <property type="evidence" value="ECO:0007669"/>
    <property type="project" value="UniProtKB-UniRule"/>
</dbReference>
<dbReference type="Gene3D" id="3.40.1110.10">
    <property type="entry name" value="Calcium-transporting ATPase, cytoplasmic domain N"/>
    <property type="match status" value="1"/>
</dbReference>
<keyword evidence="5 10" id="KW-0547">Nucleotide-binding</keyword>
<dbReference type="SFLD" id="SFLDF00027">
    <property type="entry name" value="p-type_atpase"/>
    <property type="match status" value="1"/>
</dbReference>
<keyword evidence="4 10" id="KW-0479">Metal-binding</keyword>
<evidence type="ECO:0000256" key="1">
    <source>
        <dbReference type="ARBA" id="ARBA00004141"/>
    </source>
</evidence>
<feature type="domain" description="HMA" evidence="12">
    <location>
        <begin position="6"/>
        <end position="72"/>
    </location>
</feature>
<feature type="compositionally biased region" description="Basic residues" evidence="11">
    <location>
        <begin position="851"/>
        <end position="860"/>
    </location>
</feature>
<dbReference type="FunFam" id="2.70.150.10:FF:000002">
    <property type="entry name" value="Copper-transporting ATPase 1, putative"/>
    <property type="match status" value="1"/>
</dbReference>
<keyword evidence="6 10" id="KW-0067">ATP-binding</keyword>
<dbReference type="SUPFAM" id="SSF55008">
    <property type="entry name" value="HMA, heavy metal-associated domain"/>
    <property type="match status" value="1"/>
</dbReference>
<evidence type="ECO:0000256" key="5">
    <source>
        <dbReference type="ARBA" id="ARBA00022741"/>
    </source>
</evidence>
<dbReference type="InterPro" id="IPR023298">
    <property type="entry name" value="ATPase_P-typ_TM_dom_sf"/>
</dbReference>
<evidence type="ECO:0000256" key="4">
    <source>
        <dbReference type="ARBA" id="ARBA00022723"/>
    </source>
</evidence>
<dbReference type="NCBIfam" id="TIGR01494">
    <property type="entry name" value="ATPase_P-type"/>
    <property type="match status" value="1"/>
</dbReference>
<dbReference type="EMBL" id="JACGCM010001251">
    <property type="protein sequence ID" value="KAF6157870.1"/>
    <property type="molecule type" value="Genomic_DNA"/>
</dbReference>
<dbReference type="CDD" id="cd02079">
    <property type="entry name" value="P-type_ATPase_HM"/>
    <property type="match status" value="1"/>
</dbReference>
<dbReference type="InterPro" id="IPR008250">
    <property type="entry name" value="ATPase_P-typ_transduc_dom_A_sf"/>
</dbReference>
<dbReference type="AlphaFoldDB" id="A0A7J7MSX6"/>
<keyword evidence="8 10" id="KW-1133">Transmembrane helix</keyword>
<feature type="compositionally biased region" description="Polar residues" evidence="11">
    <location>
        <begin position="792"/>
        <end position="807"/>
    </location>
</feature>
<dbReference type="Gene3D" id="3.40.50.1000">
    <property type="entry name" value="HAD superfamily/HAD-like"/>
    <property type="match status" value="1"/>
</dbReference>
<dbReference type="OrthoDB" id="432719at2759"/>
<dbReference type="Gene3D" id="2.70.150.10">
    <property type="entry name" value="Calcium-transporting ATPase, cytoplasmic transduction domain A"/>
    <property type="match status" value="1"/>
</dbReference>
<feature type="region of interest" description="Disordered" evidence="11">
    <location>
        <begin position="709"/>
        <end position="729"/>
    </location>
</feature>
<dbReference type="InterPro" id="IPR006121">
    <property type="entry name" value="HMA_dom"/>
</dbReference>
<dbReference type="FunFam" id="3.30.70.100:FF:000022">
    <property type="entry name" value="Putative cadmium/zinc-transporting ATPase 3"/>
    <property type="match status" value="1"/>
</dbReference>
<dbReference type="InterPro" id="IPR036163">
    <property type="entry name" value="HMA_dom_sf"/>
</dbReference>
<dbReference type="Pfam" id="PF00702">
    <property type="entry name" value="Hydrolase"/>
    <property type="match status" value="1"/>
</dbReference>
<dbReference type="SUPFAM" id="SSF81665">
    <property type="entry name" value="Calcium ATPase, transmembrane domain M"/>
    <property type="match status" value="1"/>
</dbReference>
<evidence type="ECO:0000256" key="6">
    <source>
        <dbReference type="ARBA" id="ARBA00022840"/>
    </source>
</evidence>
<keyword evidence="9 10" id="KW-0472">Membrane</keyword>
<evidence type="ECO:0000256" key="3">
    <source>
        <dbReference type="ARBA" id="ARBA00022692"/>
    </source>
</evidence>
<feature type="transmembrane region" description="Helical" evidence="10">
    <location>
        <begin position="333"/>
        <end position="352"/>
    </location>
</feature>
<protein>
    <recommendedName>
        <fullName evidence="12">HMA domain-containing protein</fullName>
    </recommendedName>
</protein>
<feature type="transmembrane region" description="Helical" evidence="10">
    <location>
        <begin position="307"/>
        <end position="327"/>
    </location>
</feature>
<dbReference type="SUPFAM" id="SSF81653">
    <property type="entry name" value="Calcium ATPase, transduction domain A"/>
    <property type="match status" value="1"/>
</dbReference>
<dbReference type="InterPro" id="IPR044492">
    <property type="entry name" value="P_typ_ATPase_HD_dom"/>
</dbReference>
<sequence>MAESDQKSYFDVLGLCCSSEVSLIEDILKPLEGVKEVNVIVASRTVIVVHDNGVISENQIVKALNKARLEANVRVYGKEKHGNTWPSPYTMVCGFLLLVSLFKFIFDPLKWVAIGAVVIGLVPIIFKSIATIQNSRLPINILVLIAVGGTIAMKDYLEAGTIVFLFSIAEWLESRASHKATAVMSSLMNMVPQKAILAETGQVIDAKDVKLSMILAVKTGEVIPIDGVVVEGNCDVDEKTLTGESFPVSKQNQSNVWAGTINVNGYISVRTTALAQDCVVAKMAKLVEEAQNNKSSTQRFIDNFAKYYTPILVLISIGLVAVPAALHTHRLKHWVYLSLVVLVSACPCALVLSTPVATFCSFTKAATTGVLIKGGDYLEILAKTKIVAFDKTGTITSGEFSITDFKQLSSDVSFNTLLFWVSSLESKSSHPMAAALVEYGQLNSLKPNPESVQEFQNFPGEGIYGEIDGKQIYVGSKRIAIRAGCGTVPTLEVEAKGGATIGYIFKGATLVGTFSLADSCRTGVSEAIKELKSMGIKTVMLTGDTSAAALRVNDQINHAIDVVHAELLPEEKVKIIKELQKEGHTVMIGDGVNDAPALATADIGISMGISGSALATETGDITLMSNDVRKIPQAIRLARRTRWKIIQNVGLSVSIKAAILALAFAGHPLVWAAVLADVGTCVVVILNSMLLLRGTNQDQNRHKKYTCVSPHAHSQGNKSHNGCGHSHAKSGLESNNIRKASCCSREDVPNGCGDKKGHVHKEDISKNHHHDHHSHGSHSCNGSYHEDVPNGCENNTHSHGNSSQNGCGHSHAKSGLESNNIRKASCCSREDVPNGCGDKKGHVQKEEISKNHHHDHHNHSSHSCNGSYHEDVPNGRNNTHSHGNSSQNGCGHSHPKCGLESNNIRKASCCSREDVPNGCEDKKGHVHKEEISKNHHHHHDHDHDNHGSHPCNGHQPHNKAGTEPKNLHDHSSCSYGDSPNVCEDNIHEVHVEECHDHHHDHEHHHHSCLQDSEHIGHLHKGESSEPSGGDTIVHITHDDTIGKVEEIRPTHVCCTILKQREIGGCCKSFRRECGGIHRGFGGLSGIITE</sequence>
<feature type="compositionally biased region" description="Basic and acidic residues" evidence="11">
    <location>
        <begin position="960"/>
        <end position="970"/>
    </location>
</feature>
<feature type="transmembrane region" description="Helical" evidence="10">
    <location>
        <begin position="88"/>
        <end position="106"/>
    </location>
</feature>
<comment type="similarity">
    <text evidence="2 10">Belongs to the cation transport ATPase (P-type) (TC 3.A.3) family. Type IB subfamily.</text>
</comment>
<gene>
    <name evidence="13" type="ORF">GIB67_023271</name>
</gene>
<accession>A0A7J7MSX6</accession>
<keyword evidence="7" id="KW-1278">Translocase</keyword>
<keyword evidence="14" id="KW-1185">Reference proteome</keyword>
<proteinExistence type="inferred from homology"/>
<dbReference type="PROSITE" id="PS50846">
    <property type="entry name" value="HMA_2"/>
    <property type="match status" value="1"/>
</dbReference>
<dbReference type="SUPFAM" id="SSF56784">
    <property type="entry name" value="HAD-like"/>
    <property type="match status" value="1"/>
</dbReference>
<dbReference type="PANTHER" id="PTHR48085">
    <property type="entry name" value="CADMIUM/ZINC-TRANSPORTING ATPASE HMA2-RELATED"/>
    <property type="match status" value="1"/>
</dbReference>
<dbReference type="PROSITE" id="PS00154">
    <property type="entry name" value="ATPASE_E1_E2"/>
    <property type="match status" value="1"/>
</dbReference>
<dbReference type="GO" id="GO:0016887">
    <property type="term" value="F:ATP hydrolysis activity"/>
    <property type="evidence" value="ECO:0007669"/>
    <property type="project" value="InterPro"/>
</dbReference>
<dbReference type="PRINTS" id="PR00119">
    <property type="entry name" value="CATATPASE"/>
</dbReference>
<evidence type="ECO:0000313" key="14">
    <source>
        <dbReference type="Proteomes" id="UP000541444"/>
    </source>
</evidence>
<feature type="transmembrane region" description="Helical" evidence="10">
    <location>
        <begin position="645"/>
        <end position="664"/>
    </location>
</feature>
<dbReference type="PANTHER" id="PTHR48085:SF5">
    <property type="entry name" value="CADMIUM_ZINC-TRANSPORTING ATPASE HMA4-RELATED"/>
    <property type="match status" value="1"/>
</dbReference>
<feature type="region of interest" description="Disordered" evidence="11">
    <location>
        <begin position="848"/>
        <end position="894"/>
    </location>
</feature>
<dbReference type="InterPro" id="IPR023214">
    <property type="entry name" value="HAD_sf"/>
</dbReference>
<dbReference type="GO" id="GO:0016020">
    <property type="term" value="C:membrane"/>
    <property type="evidence" value="ECO:0007669"/>
    <property type="project" value="UniProtKB-SubCell"/>
</dbReference>
<dbReference type="GO" id="GO:0046872">
    <property type="term" value="F:metal ion binding"/>
    <property type="evidence" value="ECO:0007669"/>
    <property type="project" value="UniProtKB-KW"/>
</dbReference>
<feature type="compositionally biased region" description="Polar residues" evidence="11">
    <location>
        <begin position="875"/>
        <end position="890"/>
    </location>
</feature>
<evidence type="ECO:0000259" key="12">
    <source>
        <dbReference type="PROSITE" id="PS50846"/>
    </source>
</evidence>
<comment type="subcellular location">
    <subcellularLocation>
        <location evidence="1">Membrane</location>
        <topology evidence="1">Multi-pass membrane protein</topology>
    </subcellularLocation>
</comment>
<name>A0A7J7MSX6_9MAGN</name>
<dbReference type="InterPro" id="IPR018303">
    <property type="entry name" value="ATPase_P-typ_P_site"/>
</dbReference>
<dbReference type="NCBIfam" id="TIGR01525">
    <property type="entry name" value="ATPase-IB_hvy"/>
    <property type="match status" value="1"/>
</dbReference>
<dbReference type="InterPro" id="IPR023299">
    <property type="entry name" value="ATPase_P-typ_cyto_dom_N"/>
</dbReference>
<evidence type="ECO:0000256" key="11">
    <source>
        <dbReference type="SAM" id="MobiDB-lite"/>
    </source>
</evidence>
<evidence type="ECO:0000313" key="13">
    <source>
        <dbReference type="EMBL" id="KAF6157870.1"/>
    </source>
</evidence>